<accession>A0ABS4VFP8</accession>
<keyword evidence="2" id="KW-1185">Reference proteome</keyword>
<dbReference type="Proteomes" id="UP001519311">
    <property type="component" value="Unassembled WGS sequence"/>
</dbReference>
<organism evidence="1 2">
    <name type="scientific">Streptomyces clavifer</name>
    <dbReference type="NCBI Taxonomy" id="68188"/>
    <lineage>
        <taxon>Bacteria</taxon>
        <taxon>Bacillati</taxon>
        <taxon>Actinomycetota</taxon>
        <taxon>Actinomycetes</taxon>
        <taxon>Kitasatosporales</taxon>
        <taxon>Streptomycetaceae</taxon>
        <taxon>Streptomyces</taxon>
    </lineage>
</organism>
<sequence length="315" mass="34857">MAEQAGIEGVPALPKLPAKLERQYQAMLAAMDREWPGTITDVSFEQLNQDQQALFNGTVTFGVTEEDMRQRIDLAWDEQNSTLATTPALPAWSHCSSRILGAGRHVLGDSICPSAGSWRLGWPWLTLKQVRWTGKGREPGEDESFVLHLEITPGIAADLRRAEREHAVDLTQTLFWSTAQLVHETAELSYASNEEDGLDALCQSLNERGLRYLVPAEPHTLANWGERLFVVQSYLSSESFKRRDTDSLAQAAAHGVVSYRARSETGADGRLVVVVTPVFSIPHEHRPVVDPSKIVPVFKGDVLEPPNISTLPELS</sequence>
<proteinExistence type="predicted"/>
<name>A0ABS4VFP8_9ACTN</name>
<evidence type="ECO:0000313" key="1">
    <source>
        <dbReference type="EMBL" id="MBP2362748.1"/>
    </source>
</evidence>
<evidence type="ECO:0000313" key="2">
    <source>
        <dbReference type="Proteomes" id="UP001519311"/>
    </source>
</evidence>
<dbReference type="EMBL" id="JAGINS010000001">
    <property type="protein sequence ID" value="MBP2362748.1"/>
    <property type="molecule type" value="Genomic_DNA"/>
</dbReference>
<gene>
    <name evidence="1" type="ORF">JOF59_005148</name>
</gene>
<protein>
    <submittedName>
        <fullName evidence="1">Uncharacterized protein</fullName>
    </submittedName>
</protein>
<dbReference type="RefSeq" id="WP_209470957.1">
    <property type="nucleotide sequence ID" value="NZ_BMWJ01000005.1"/>
</dbReference>
<comment type="caution">
    <text evidence="1">The sequence shown here is derived from an EMBL/GenBank/DDBJ whole genome shotgun (WGS) entry which is preliminary data.</text>
</comment>
<reference evidence="1 2" key="1">
    <citation type="submission" date="2021-03" db="EMBL/GenBank/DDBJ databases">
        <title>Sequencing the genomes of 1000 actinobacteria strains.</title>
        <authorList>
            <person name="Klenk H.-P."/>
        </authorList>
    </citation>
    <scope>NUCLEOTIDE SEQUENCE [LARGE SCALE GENOMIC DNA]</scope>
    <source>
        <strain evidence="1 2">DSM 40843</strain>
    </source>
</reference>